<dbReference type="Proteomes" id="UP000595703">
    <property type="component" value="Chromosome"/>
</dbReference>
<evidence type="ECO:0000313" key="3">
    <source>
        <dbReference type="Proteomes" id="UP000595703"/>
    </source>
</evidence>
<reference evidence="2 3" key="4">
    <citation type="journal article" date="2020" name="Sci. Rep.">
        <title>beta-carboline chemical signals induce reveromycin production through a LuxR family regulator in Streptomyces sp. SN-593.</title>
        <authorList>
            <person name="Panthee S."/>
            <person name="Kito N."/>
            <person name="Hayashi T."/>
            <person name="Shimizu T."/>
            <person name="Ishikawa J."/>
            <person name="Hamamoto H."/>
            <person name="Osada H."/>
            <person name="Takahashi S."/>
        </authorList>
    </citation>
    <scope>NUCLEOTIDE SEQUENCE [LARGE SCALE GENOMIC DNA]</scope>
    <source>
        <strain evidence="2 3">SN-593</strain>
    </source>
</reference>
<accession>A0A7U3UNJ0</accession>
<dbReference type="InterPro" id="IPR043917">
    <property type="entry name" value="DUF5753"/>
</dbReference>
<dbReference type="Pfam" id="PF13560">
    <property type="entry name" value="HTH_31"/>
    <property type="match status" value="1"/>
</dbReference>
<sequence>MYAYQVGVLRNRSGMSLVQLGEKTCYEQSFLHRVEKGDRLGHVLVARTLDRVYGTGDLLERLWYLAKHEFHDRELTGGMGPFEAKAANILEYAPGTLPDLLQTAAYTRELLHLAQLGNGQADQQIAALRDRQVRLVGARLRYRALIDEAVLRRGARDAKTWTGQVEHLVDAAQWPGVVVHVVPFDAGPHHVRSPLELAYLHDGGAVACMQGGWRDHLTDDPEDVESLRGTLDALRDLAMTPAASLALLRALLAEQTGDEPPTDGEA</sequence>
<dbReference type="CDD" id="cd00093">
    <property type="entry name" value="HTH_XRE"/>
    <property type="match status" value="1"/>
</dbReference>
<feature type="domain" description="DUF5753" evidence="1">
    <location>
        <begin position="82"/>
        <end position="249"/>
    </location>
</feature>
<proteinExistence type="predicted"/>
<dbReference type="AlphaFoldDB" id="A0A7U3UNJ0"/>
<keyword evidence="2" id="KW-0238">DNA-binding</keyword>
<protein>
    <submittedName>
        <fullName evidence="2">Putative DNA-binding protein</fullName>
    </submittedName>
</protein>
<dbReference type="KEGG" id="arev:RVR_830"/>
<reference evidence="2 3" key="2">
    <citation type="journal article" date="2011" name="J. Antibiot.">
        <title>Furaquinocins I and J: novel polyketide isoprenoid hybrid compounds from Streptomyces reveromyceticus SN-593.</title>
        <authorList>
            <person name="Panthee S."/>
            <person name="Takahashi S."/>
            <person name="Takagi H."/>
            <person name="Nogawa T."/>
            <person name="Oowada E."/>
            <person name="Uramoto M."/>
            <person name="Osada H."/>
        </authorList>
    </citation>
    <scope>NUCLEOTIDE SEQUENCE [LARGE SCALE GENOMIC DNA]</scope>
    <source>
        <strain evidence="2 3">SN-593</strain>
    </source>
</reference>
<dbReference type="GO" id="GO:0003677">
    <property type="term" value="F:DNA binding"/>
    <property type="evidence" value="ECO:0007669"/>
    <property type="project" value="UniProtKB-KW"/>
</dbReference>
<evidence type="ECO:0000259" key="1">
    <source>
        <dbReference type="Pfam" id="PF19054"/>
    </source>
</evidence>
<reference evidence="2 3" key="3">
    <citation type="journal article" date="2011" name="Nat. Chem. Biol.">
        <title>Reveromycin A biosynthesis uses RevG and RevJ for stereospecific spiroacetal formation.</title>
        <authorList>
            <person name="Takahashi S."/>
            <person name="Toyoda A."/>
            <person name="Sekiyama Y."/>
            <person name="Takagi H."/>
            <person name="Nogawa T."/>
            <person name="Uramoto M."/>
            <person name="Suzuki R."/>
            <person name="Koshino H."/>
            <person name="Kumano T."/>
            <person name="Panthee S."/>
            <person name="Dairi T."/>
            <person name="Ishikawa J."/>
            <person name="Ikeda H."/>
            <person name="Sakaki Y."/>
            <person name="Osada H."/>
        </authorList>
    </citation>
    <scope>NUCLEOTIDE SEQUENCE [LARGE SCALE GENOMIC DNA]</scope>
    <source>
        <strain evidence="2 3">SN-593</strain>
    </source>
</reference>
<dbReference type="Pfam" id="PF19054">
    <property type="entry name" value="DUF5753"/>
    <property type="match status" value="1"/>
</dbReference>
<dbReference type="RefSeq" id="WP_346731503.1">
    <property type="nucleotide sequence ID" value="NZ_AP018365.1"/>
</dbReference>
<gene>
    <name evidence="2" type="ORF">RVR_830</name>
</gene>
<reference evidence="2 3" key="1">
    <citation type="journal article" date="2010" name="J. Bacteriol.">
        <title>Biochemical characterization of a novel indole prenyltransferase from Streptomyces sp. SN-593.</title>
        <authorList>
            <person name="Takahashi S."/>
            <person name="Takagi H."/>
            <person name="Toyoda A."/>
            <person name="Uramoto M."/>
            <person name="Nogawa T."/>
            <person name="Ueki M."/>
            <person name="Sakaki Y."/>
            <person name="Osada H."/>
        </authorList>
    </citation>
    <scope>NUCLEOTIDE SEQUENCE [LARGE SCALE GENOMIC DNA]</scope>
    <source>
        <strain evidence="2 3">SN-593</strain>
    </source>
</reference>
<keyword evidence="3" id="KW-1185">Reference proteome</keyword>
<dbReference type="EMBL" id="AP018365">
    <property type="protein sequence ID" value="BBA95816.1"/>
    <property type="molecule type" value="Genomic_DNA"/>
</dbReference>
<dbReference type="InterPro" id="IPR001387">
    <property type="entry name" value="Cro/C1-type_HTH"/>
</dbReference>
<organism evidence="2 3">
    <name type="scientific">Actinacidiphila reveromycinica</name>
    <dbReference type="NCBI Taxonomy" id="659352"/>
    <lineage>
        <taxon>Bacteria</taxon>
        <taxon>Bacillati</taxon>
        <taxon>Actinomycetota</taxon>
        <taxon>Actinomycetes</taxon>
        <taxon>Kitasatosporales</taxon>
        <taxon>Streptomycetaceae</taxon>
        <taxon>Actinacidiphila</taxon>
    </lineage>
</organism>
<evidence type="ECO:0000313" key="2">
    <source>
        <dbReference type="EMBL" id="BBA95816.1"/>
    </source>
</evidence>
<name>A0A7U3UNJ0_9ACTN</name>